<reference evidence="12 13" key="1">
    <citation type="submission" date="2020-08" db="EMBL/GenBank/DDBJ databases">
        <title>Whole genome shotgun sequence of Actinocatenispora thailandica NBRC 105041.</title>
        <authorList>
            <person name="Komaki H."/>
            <person name="Tamura T."/>
        </authorList>
    </citation>
    <scope>NUCLEOTIDE SEQUENCE [LARGE SCALE GENOMIC DNA]</scope>
    <source>
        <strain evidence="12 13">NBRC 105041</strain>
    </source>
</reference>
<dbReference type="InterPro" id="IPR036890">
    <property type="entry name" value="HATPase_C_sf"/>
</dbReference>
<dbReference type="PANTHER" id="PTHR24421">
    <property type="entry name" value="NITRATE/NITRITE SENSOR PROTEIN NARX-RELATED"/>
    <property type="match status" value="1"/>
</dbReference>
<dbReference type="InterPro" id="IPR011712">
    <property type="entry name" value="Sig_transdc_His_kin_sub3_dim/P"/>
</dbReference>
<evidence type="ECO:0000256" key="6">
    <source>
        <dbReference type="ARBA" id="ARBA00022777"/>
    </source>
</evidence>
<dbReference type="EC" id="2.7.13.3" evidence="2"/>
<dbReference type="InterPro" id="IPR003594">
    <property type="entry name" value="HATPase_dom"/>
</dbReference>
<evidence type="ECO:0000259" key="11">
    <source>
        <dbReference type="SMART" id="SM00387"/>
    </source>
</evidence>
<evidence type="ECO:0000256" key="9">
    <source>
        <dbReference type="SAM" id="Coils"/>
    </source>
</evidence>
<evidence type="ECO:0000256" key="2">
    <source>
        <dbReference type="ARBA" id="ARBA00012438"/>
    </source>
</evidence>
<evidence type="ECO:0000256" key="1">
    <source>
        <dbReference type="ARBA" id="ARBA00000085"/>
    </source>
</evidence>
<dbReference type="GO" id="GO:0005524">
    <property type="term" value="F:ATP binding"/>
    <property type="evidence" value="ECO:0007669"/>
    <property type="project" value="UniProtKB-KW"/>
</dbReference>
<feature type="transmembrane region" description="Helical" evidence="10">
    <location>
        <begin position="155"/>
        <end position="173"/>
    </location>
</feature>
<dbReference type="Gene3D" id="3.30.565.10">
    <property type="entry name" value="Histidine kinase-like ATPase, C-terminal domain"/>
    <property type="match status" value="1"/>
</dbReference>
<dbReference type="AlphaFoldDB" id="A0A7R7I084"/>
<keyword evidence="9" id="KW-0175">Coiled coil</keyword>
<evidence type="ECO:0000256" key="4">
    <source>
        <dbReference type="ARBA" id="ARBA00022679"/>
    </source>
</evidence>
<gene>
    <name evidence="12" type="ORF">Athai_52660</name>
</gene>
<evidence type="ECO:0000313" key="13">
    <source>
        <dbReference type="Proteomes" id="UP000611640"/>
    </source>
</evidence>
<keyword evidence="4" id="KW-0808">Transferase</keyword>
<keyword evidence="10" id="KW-1133">Transmembrane helix</keyword>
<dbReference type="Pfam" id="PF02518">
    <property type="entry name" value="HATPase_c"/>
    <property type="match status" value="1"/>
</dbReference>
<dbReference type="Proteomes" id="UP000611640">
    <property type="component" value="Chromosome"/>
</dbReference>
<keyword evidence="10" id="KW-0472">Membrane</keyword>
<evidence type="ECO:0000256" key="10">
    <source>
        <dbReference type="SAM" id="Phobius"/>
    </source>
</evidence>
<proteinExistence type="predicted"/>
<name>A0A7R7I084_9ACTN</name>
<feature type="transmembrane region" description="Helical" evidence="10">
    <location>
        <begin position="90"/>
        <end position="108"/>
    </location>
</feature>
<dbReference type="InterPro" id="IPR050482">
    <property type="entry name" value="Sensor_HK_TwoCompSys"/>
</dbReference>
<evidence type="ECO:0000256" key="7">
    <source>
        <dbReference type="ARBA" id="ARBA00022840"/>
    </source>
</evidence>
<dbReference type="Gene3D" id="1.20.5.1930">
    <property type="match status" value="1"/>
</dbReference>
<evidence type="ECO:0000256" key="5">
    <source>
        <dbReference type="ARBA" id="ARBA00022741"/>
    </source>
</evidence>
<keyword evidence="6 12" id="KW-0418">Kinase</keyword>
<sequence length="432" mass="44794">MLAGAARRVVGRGMTPAAARPAAGFGAGYHAGSSRRLGLPEDVPGQPLGYRSGMSPTGAAGRRGQEAALVLAVAAVATVAALIAPPGRTALDALGYALPVLASASLLARHRLPGTVVVLTTVCIAVYFDFDYPGYGISLPLLVALFSAVRAGGRWIALVPVAALALSAVVWVLAGQSVRQASQSAFLLLGWIVAATAMGAARRQFQANLRQLEERAADAERTREETAHRRAAEERLRIARELHDSLTHSISVIAMQAGVAVHLANKRGEPVPEALTAIQDAGRDANRELRATLGALRTDATEPGNGLDTLPDLVGRSVAAGLPVTLHRDVTAGQVPAAVDRAAYRIVQEALTNTGRHARASAATVEIRRLPDSLVVQVTDDGCATPDAPPNPGIGLLGMRERVTALGGTLSAAPRPDGGFAVRAELPLREPA</sequence>
<feature type="coiled-coil region" evidence="9">
    <location>
        <begin position="195"/>
        <end position="229"/>
    </location>
</feature>
<dbReference type="SMART" id="SM00387">
    <property type="entry name" value="HATPase_c"/>
    <property type="match status" value="1"/>
</dbReference>
<dbReference type="SUPFAM" id="SSF55874">
    <property type="entry name" value="ATPase domain of HSP90 chaperone/DNA topoisomerase II/histidine kinase"/>
    <property type="match status" value="1"/>
</dbReference>
<keyword evidence="10" id="KW-0812">Transmembrane</keyword>
<evidence type="ECO:0000256" key="3">
    <source>
        <dbReference type="ARBA" id="ARBA00022553"/>
    </source>
</evidence>
<dbReference type="GO" id="GO:0016020">
    <property type="term" value="C:membrane"/>
    <property type="evidence" value="ECO:0007669"/>
    <property type="project" value="InterPro"/>
</dbReference>
<dbReference type="PANTHER" id="PTHR24421:SF10">
    <property type="entry name" value="NITRATE_NITRITE SENSOR PROTEIN NARQ"/>
    <property type="match status" value="1"/>
</dbReference>
<dbReference type="KEGG" id="atl:Athai_52660"/>
<dbReference type="GO" id="GO:0000155">
    <property type="term" value="F:phosphorelay sensor kinase activity"/>
    <property type="evidence" value="ECO:0007669"/>
    <property type="project" value="InterPro"/>
</dbReference>
<accession>A0A7R7I084</accession>
<feature type="domain" description="Histidine kinase/HSP90-like ATPase" evidence="11">
    <location>
        <begin position="338"/>
        <end position="430"/>
    </location>
</feature>
<keyword evidence="8" id="KW-0902">Two-component regulatory system</keyword>
<comment type="catalytic activity">
    <reaction evidence="1">
        <text>ATP + protein L-histidine = ADP + protein N-phospho-L-histidine.</text>
        <dbReference type="EC" id="2.7.13.3"/>
    </reaction>
</comment>
<organism evidence="12 13">
    <name type="scientific">Actinocatenispora thailandica</name>
    <dbReference type="NCBI Taxonomy" id="227318"/>
    <lineage>
        <taxon>Bacteria</taxon>
        <taxon>Bacillati</taxon>
        <taxon>Actinomycetota</taxon>
        <taxon>Actinomycetes</taxon>
        <taxon>Micromonosporales</taxon>
        <taxon>Micromonosporaceae</taxon>
        <taxon>Actinocatenispora</taxon>
    </lineage>
</organism>
<feature type="transmembrane region" description="Helical" evidence="10">
    <location>
        <begin position="115"/>
        <end position="135"/>
    </location>
</feature>
<keyword evidence="5" id="KW-0547">Nucleotide-binding</keyword>
<feature type="transmembrane region" description="Helical" evidence="10">
    <location>
        <begin position="185"/>
        <end position="201"/>
    </location>
</feature>
<keyword evidence="3" id="KW-0597">Phosphoprotein</keyword>
<feature type="transmembrane region" description="Helical" evidence="10">
    <location>
        <begin position="67"/>
        <end position="84"/>
    </location>
</feature>
<dbReference type="CDD" id="cd16917">
    <property type="entry name" value="HATPase_UhpB-NarQ-NarX-like"/>
    <property type="match status" value="1"/>
</dbReference>
<dbReference type="GO" id="GO:0046983">
    <property type="term" value="F:protein dimerization activity"/>
    <property type="evidence" value="ECO:0007669"/>
    <property type="project" value="InterPro"/>
</dbReference>
<keyword evidence="7" id="KW-0067">ATP-binding</keyword>
<evidence type="ECO:0000313" key="12">
    <source>
        <dbReference type="EMBL" id="BCJ37763.1"/>
    </source>
</evidence>
<keyword evidence="13" id="KW-1185">Reference proteome</keyword>
<protein>
    <recommendedName>
        <fullName evidence="2">histidine kinase</fullName>
        <ecNumber evidence="2">2.7.13.3</ecNumber>
    </recommendedName>
</protein>
<dbReference type="EMBL" id="AP023355">
    <property type="protein sequence ID" value="BCJ37763.1"/>
    <property type="molecule type" value="Genomic_DNA"/>
</dbReference>
<evidence type="ECO:0000256" key="8">
    <source>
        <dbReference type="ARBA" id="ARBA00023012"/>
    </source>
</evidence>
<dbReference type="Pfam" id="PF07730">
    <property type="entry name" value="HisKA_3"/>
    <property type="match status" value="1"/>
</dbReference>